<feature type="region of interest" description="Disordered" evidence="1">
    <location>
        <begin position="750"/>
        <end position="831"/>
    </location>
</feature>
<feature type="region of interest" description="Disordered" evidence="1">
    <location>
        <begin position="226"/>
        <end position="277"/>
    </location>
</feature>
<feature type="compositionally biased region" description="Polar residues" evidence="1">
    <location>
        <begin position="136"/>
        <end position="158"/>
    </location>
</feature>
<feature type="compositionally biased region" description="Basic and acidic residues" evidence="1">
    <location>
        <begin position="242"/>
        <end position="255"/>
    </location>
</feature>
<feature type="compositionally biased region" description="Basic residues" evidence="1">
    <location>
        <begin position="766"/>
        <end position="777"/>
    </location>
</feature>
<feature type="compositionally biased region" description="Low complexity" evidence="1">
    <location>
        <begin position="471"/>
        <end position="480"/>
    </location>
</feature>
<feature type="compositionally biased region" description="Low complexity" evidence="1">
    <location>
        <begin position="264"/>
        <end position="273"/>
    </location>
</feature>
<dbReference type="EMBL" id="BQFW01000004">
    <property type="protein sequence ID" value="GJJ70313.1"/>
    <property type="molecule type" value="Genomic_DNA"/>
</dbReference>
<proteinExistence type="predicted"/>
<feature type="compositionally biased region" description="Low complexity" evidence="1">
    <location>
        <begin position="539"/>
        <end position="552"/>
    </location>
</feature>
<feature type="compositionally biased region" description="Polar residues" evidence="1">
    <location>
        <begin position="414"/>
        <end position="424"/>
    </location>
</feature>
<evidence type="ECO:0000313" key="2">
    <source>
        <dbReference type="EMBL" id="GJJ70313.1"/>
    </source>
</evidence>
<protein>
    <submittedName>
        <fullName evidence="2">Uncharacterized protein</fullName>
    </submittedName>
</protein>
<feature type="region of interest" description="Disordered" evidence="1">
    <location>
        <begin position="136"/>
        <end position="161"/>
    </location>
</feature>
<comment type="caution">
    <text evidence="2">The sequence shown here is derived from an EMBL/GenBank/DDBJ whole genome shotgun (WGS) entry which is preliminary data.</text>
</comment>
<keyword evidence="3" id="KW-1185">Reference proteome</keyword>
<accession>A0A9P3LTS5</accession>
<feature type="compositionally biased region" description="Low complexity" evidence="1">
    <location>
        <begin position="23"/>
        <end position="41"/>
    </location>
</feature>
<feature type="region of interest" description="Disordered" evidence="1">
    <location>
        <begin position="940"/>
        <end position="972"/>
    </location>
</feature>
<dbReference type="AlphaFoldDB" id="A0A9P3LTS5"/>
<feature type="compositionally biased region" description="Acidic residues" evidence="1">
    <location>
        <begin position="657"/>
        <end position="669"/>
    </location>
</feature>
<sequence>MPRSKSTTTTTTTSPVAETLNDSTYPYPTPSTSPALAPTTPVLSLKTPGLQQLTDSTLSLPIGSSLSLRSRSGQSILSQLLAAHKPGRASANDHDSKLASNDVALSQQTFRPKEQQRRSILPSAWTLSLPKSTPVQGFSLSQPRAQASSTSRQPNSAAKTAAVPIASLRSSRNVMEHAADEEDEGAPPSILPSAWLESVLQKLTRTERSTASHYATLPRVTWQDEDLYPRPQPAFPGLGLRSARERSSNNEENRKYRNRTTKDSSNNSNSVSNKALSRRGSVCELALGDDARDAFQKNKPRTLSSAELLSSIAPEKESLKSSTTDAISPLDSAVPKAAADPDQVDDDVDDNANVSTPAEPASATRPSLSTPSTATLTTTRGRFTIESASPSAGACARTRTLSTSSSISATQYTQGPGSSFNSGRATPPPPSHPALSSTSTKPSISLSPASPTTAPASNLRPNSPSMSAIRSSSVSCTPTVSLPPSPSLSPSPSQVRRKYATGPELPSSMLSEMASSSSDQDPNPIVIPASRKPIHQRTHSSSSIHSTTSSSTKRSQVIIPPPTSTSLFQFASFSSISPKIGGSNNGNGQVGVVGGGPGNSLAMASSGSSLPPFGHPRVPTTPARNNFRQLSIQIIEGDKKKDGTDSLAADGRIFSELDGEDENEEDEEMNAYGSSRSRNDSPVFHLESPTVHPLDTKESSCDRRHGSGSHGALLTQHQTMNRVYPSLDMEGGDMTDSMISSYGPRFSCSSVSSTSSSVGSSSGMCHHQHHQHHHAHHSPAYFRQRSLSATHIESTHSASSPSSSLPPRRVPGSAHRGSWTDPFSRNPRGGYSSSLTAPGVCADPHCDSSNLSDNGRCPKEGLCPPSARSSSSSSLPLTRSPALAREGSQSGMVTESVSDVVVKKSATGRMFTVERTIPVTVSSPTRCSRFIVMPASEDICLPTTTTPTTSSSTSSGQSASSSACLTPSPLSL</sequence>
<organism evidence="2 3">
    <name type="scientific">Entomortierella parvispora</name>
    <dbReference type="NCBI Taxonomy" id="205924"/>
    <lineage>
        <taxon>Eukaryota</taxon>
        <taxon>Fungi</taxon>
        <taxon>Fungi incertae sedis</taxon>
        <taxon>Mucoromycota</taxon>
        <taxon>Mortierellomycotina</taxon>
        <taxon>Mortierellomycetes</taxon>
        <taxon>Mortierellales</taxon>
        <taxon>Mortierellaceae</taxon>
        <taxon>Entomortierella</taxon>
    </lineage>
</organism>
<feature type="compositionally biased region" description="Low complexity" evidence="1">
    <location>
        <begin position="435"/>
        <end position="448"/>
    </location>
</feature>
<feature type="compositionally biased region" description="Basic and acidic residues" evidence="1">
    <location>
        <begin position="694"/>
        <end position="705"/>
    </location>
</feature>
<feature type="compositionally biased region" description="Low complexity" evidence="1">
    <location>
        <begin position="864"/>
        <end position="884"/>
    </location>
</feature>
<feature type="compositionally biased region" description="Low complexity" evidence="1">
    <location>
        <begin position="750"/>
        <end position="763"/>
    </location>
</feature>
<name>A0A9P3LTS5_9FUNG</name>
<feature type="compositionally biased region" description="Low complexity" evidence="1">
    <location>
        <begin position="504"/>
        <end position="518"/>
    </location>
</feature>
<feature type="region of interest" description="Disordered" evidence="1">
    <location>
        <begin position="861"/>
        <end position="895"/>
    </location>
</feature>
<gene>
    <name evidence="2" type="ORF">EMPS_02662</name>
</gene>
<feature type="region of interest" description="Disordered" evidence="1">
    <location>
        <begin position="654"/>
        <end position="711"/>
    </location>
</feature>
<dbReference type="OrthoDB" id="2448351at2759"/>
<reference evidence="2" key="2">
    <citation type="journal article" date="2022" name="Microbiol. Resour. Announc.">
        <title>Whole-Genome Sequence of Entomortierella parvispora E1425, a Mucoromycotan Fungus Associated with Burkholderiaceae-Related Endosymbiotic Bacteria.</title>
        <authorList>
            <person name="Herlambang A."/>
            <person name="Guo Y."/>
            <person name="Takashima Y."/>
            <person name="Narisawa K."/>
            <person name="Ohta H."/>
            <person name="Nishizawa T."/>
        </authorList>
    </citation>
    <scope>NUCLEOTIDE SEQUENCE</scope>
    <source>
        <strain evidence="2">E1425</strain>
    </source>
</reference>
<evidence type="ECO:0000256" key="1">
    <source>
        <dbReference type="SAM" id="MobiDB-lite"/>
    </source>
</evidence>
<feature type="region of interest" description="Disordered" evidence="1">
    <location>
        <begin position="1"/>
        <end position="42"/>
    </location>
</feature>
<evidence type="ECO:0000313" key="3">
    <source>
        <dbReference type="Proteomes" id="UP000827284"/>
    </source>
</evidence>
<reference evidence="2" key="1">
    <citation type="submission" date="2021-11" db="EMBL/GenBank/DDBJ databases">
        <authorList>
            <person name="Herlambang A."/>
            <person name="Guo Y."/>
            <person name="Takashima Y."/>
            <person name="Nishizawa T."/>
        </authorList>
    </citation>
    <scope>NUCLEOTIDE SEQUENCE</scope>
    <source>
        <strain evidence="2">E1425</strain>
    </source>
</reference>
<feature type="compositionally biased region" description="Polar residues" evidence="1">
    <location>
        <begin position="449"/>
        <end position="470"/>
    </location>
</feature>
<feature type="region of interest" description="Disordered" evidence="1">
    <location>
        <begin position="315"/>
        <end position="557"/>
    </location>
</feature>
<feature type="compositionally biased region" description="Low complexity" evidence="1">
    <location>
        <begin position="943"/>
        <end position="962"/>
    </location>
</feature>
<feature type="compositionally biased region" description="Low complexity" evidence="1">
    <location>
        <begin position="795"/>
        <end position="813"/>
    </location>
</feature>
<feature type="compositionally biased region" description="Low complexity" evidence="1">
    <location>
        <begin position="398"/>
        <end position="413"/>
    </location>
</feature>
<feature type="compositionally biased region" description="Low complexity" evidence="1">
    <location>
        <begin position="360"/>
        <end position="380"/>
    </location>
</feature>
<feature type="compositionally biased region" description="Polar residues" evidence="1">
    <location>
        <begin position="963"/>
        <end position="972"/>
    </location>
</feature>
<dbReference type="Proteomes" id="UP000827284">
    <property type="component" value="Unassembled WGS sequence"/>
</dbReference>